<dbReference type="RefSeq" id="WP_255888522.1">
    <property type="nucleotide sequence ID" value="NZ_JAFMZM010000001.1"/>
</dbReference>
<name>A0ABW2N4F2_9ACTN</name>
<evidence type="ECO:0008006" key="4">
    <source>
        <dbReference type="Google" id="ProtNLM"/>
    </source>
</evidence>
<proteinExistence type="predicted"/>
<evidence type="ECO:0000256" key="1">
    <source>
        <dbReference type="SAM" id="MobiDB-lite"/>
    </source>
</evidence>
<feature type="region of interest" description="Disordered" evidence="1">
    <location>
        <begin position="1"/>
        <end position="36"/>
    </location>
</feature>
<evidence type="ECO:0000313" key="3">
    <source>
        <dbReference type="Proteomes" id="UP001596524"/>
    </source>
</evidence>
<sequence length="309" mass="34345">MSTESSSQLPPLASALQQAGERPPTLPRTGGGTNQSLKKNWAQKFSNALATTVANGLRVYYPKALITPEPDGSKQEYTVGGKVDRKKTDVAVIDDMAGLIAGVSIKTLTFRDTHQDPKTKERSIGRYQRNVKRNDMELRDEADTLHRRQPFAVLTALMFLPEDGCWDGVNGHSSFAHIVFTLRKRTGRDSPEGRFDLFENVYVGLIDFDGNVRFFDVRDAPPKNQPPNEKDTISFDQLMERIDQAVEMRNAGVSAAEKYATPDLRWAPPADSLPDGLENEKPLTLEYVIESAGETEDDLRLFGDQGDEG</sequence>
<accession>A0ABW2N4F2</accession>
<reference evidence="3" key="1">
    <citation type="journal article" date="2019" name="Int. J. Syst. Evol. Microbiol.">
        <title>The Global Catalogue of Microorganisms (GCM) 10K type strain sequencing project: providing services to taxonomists for standard genome sequencing and annotation.</title>
        <authorList>
            <consortium name="The Broad Institute Genomics Platform"/>
            <consortium name="The Broad Institute Genome Sequencing Center for Infectious Disease"/>
            <person name="Wu L."/>
            <person name="Ma J."/>
        </authorList>
    </citation>
    <scope>NUCLEOTIDE SEQUENCE [LARGE SCALE GENOMIC DNA]</scope>
    <source>
        <strain evidence="3">FCH27</strain>
    </source>
</reference>
<gene>
    <name evidence="2" type="ORF">ACFQO6_11800</name>
</gene>
<dbReference type="EMBL" id="JBHTCH010000014">
    <property type="protein sequence ID" value="MFC7360957.1"/>
    <property type="molecule type" value="Genomic_DNA"/>
</dbReference>
<comment type="caution">
    <text evidence="2">The sequence shown here is derived from an EMBL/GenBank/DDBJ whole genome shotgun (WGS) entry which is preliminary data.</text>
</comment>
<dbReference type="Proteomes" id="UP001596524">
    <property type="component" value="Unassembled WGS sequence"/>
</dbReference>
<feature type="compositionally biased region" description="Low complexity" evidence="1">
    <location>
        <begin position="1"/>
        <end position="19"/>
    </location>
</feature>
<protein>
    <recommendedName>
        <fullName evidence="4">Restriction endonuclease</fullName>
    </recommendedName>
</protein>
<evidence type="ECO:0000313" key="2">
    <source>
        <dbReference type="EMBL" id="MFC7360957.1"/>
    </source>
</evidence>
<organism evidence="2 3">
    <name type="scientific">Nocardioides astragali</name>
    <dbReference type="NCBI Taxonomy" id="1776736"/>
    <lineage>
        <taxon>Bacteria</taxon>
        <taxon>Bacillati</taxon>
        <taxon>Actinomycetota</taxon>
        <taxon>Actinomycetes</taxon>
        <taxon>Propionibacteriales</taxon>
        <taxon>Nocardioidaceae</taxon>
        <taxon>Nocardioides</taxon>
    </lineage>
</organism>
<keyword evidence="3" id="KW-1185">Reference proteome</keyword>